<evidence type="ECO:0000313" key="2">
    <source>
        <dbReference type="EMBL" id="MBI6874151.1"/>
    </source>
</evidence>
<name>A0A934I355_9CLOT</name>
<keyword evidence="3" id="KW-1185">Reference proteome</keyword>
<dbReference type="Proteomes" id="UP000622687">
    <property type="component" value="Unassembled WGS sequence"/>
</dbReference>
<reference evidence="2" key="1">
    <citation type="submission" date="2020-12" db="EMBL/GenBank/DDBJ databases">
        <title>Clostridium thailandense sp. nov., a novel acetogenic bacterium isolated from peat land soil in Thailand.</title>
        <authorList>
            <person name="Chaikitkaew S."/>
            <person name="Birkeland N.K."/>
        </authorList>
    </citation>
    <scope>NUCLEOTIDE SEQUENCE</scope>
    <source>
        <strain evidence="2">DSM 17425</strain>
    </source>
</reference>
<dbReference type="Pfam" id="PF02579">
    <property type="entry name" value="Nitro_FeMo-Co"/>
    <property type="match status" value="1"/>
</dbReference>
<accession>A0A934I355</accession>
<proteinExistence type="predicted"/>
<dbReference type="AlphaFoldDB" id="A0A934I355"/>
<dbReference type="EMBL" id="JAEEGB010000018">
    <property type="protein sequence ID" value="MBI6874151.1"/>
    <property type="molecule type" value="Genomic_DNA"/>
</dbReference>
<evidence type="ECO:0000259" key="1">
    <source>
        <dbReference type="Pfam" id="PF02579"/>
    </source>
</evidence>
<comment type="caution">
    <text evidence="2">The sequence shown here is derived from an EMBL/GenBank/DDBJ whole genome shotgun (WGS) entry which is preliminary data.</text>
</comment>
<dbReference type="SUPFAM" id="SSF53146">
    <property type="entry name" value="Nitrogenase accessory factor-like"/>
    <property type="match status" value="1"/>
</dbReference>
<dbReference type="PANTHER" id="PTHR42983">
    <property type="entry name" value="DINITROGENASE IRON-MOLYBDENUM COFACTOR PROTEIN-RELATED"/>
    <property type="match status" value="1"/>
</dbReference>
<evidence type="ECO:0000313" key="3">
    <source>
        <dbReference type="Proteomes" id="UP000622687"/>
    </source>
</evidence>
<sequence>MKICVPVKENQGLESIPYNHFGSAPIFLIYNLENGEIKAINNNDLHHQHGMCQPLKALSGEQVDVILVAGIGAGALTKLQSQGIKVYKVGNGSISDNVQLLKENQLVEFSAQNSCNHHGCGH</sequence>
<gene>
    <name evidence="2" type="ORF">I6U51_15820</name>
</gene>
<dbReference type="InterPro" id="IPR033913">
    <property type="entry name" value="MTH1175_dom"/>
</dbReference>
<protein>
    <submittedName>
        <fullName evidence="2">NifB/NifX family molybdenum-iron cluster-binding protein</fullName>
    </submittedName>
</protein>
<feature type="domain" description="Dinitrogenase iron-molybdenum cofactor biosynthesis" evidence="1">
    <location>
        <begin position="18"/>
        <end position="102"/>
    </location>
</feature>
<dbReference type="RefSeq" id="WP_211143555.1">
    <property type="nucleotide sequence ID" value="NZ_JAEEGB010000018.1"/>
</dbReference>
<dbReference type="PANTHER" id="PTHR42983:SF1">
    <property type="entry name" value="IRON-MOLYBDENUM PROTEIN"/>
    <property type="match status" value="1"/>
</dbReference>
<dbReference type="InterPro" id="IPR003731">
    <property type="entry name" value="Di-Nase_FeMo-co_biosynth"/>
</dbReference>
<dbReference type="CDD" id="cd00851">
    <property type="entry name" value="MTH1175"/>
    <property type="match status" value="1"/>
</dbReference>
<organism evidence="2 3">
    <name type="scientific">Clostridium aciditolerans</name>
    <dbReference type="NCBI Taxonomy" id="339861"/>
    <lineage>
        <taxon>Bacteria</taxon>
        <taxon>Bacillati</taxon>
        <taxon>Bacillota</taxon>
        <taxon>Clostridia</taxon>
        <taxon>Eubacteriales</taxon>
        <taxon>Clostridiaceae</taxon>
        <taxon>Clostridium</taxon>
    </lineage>
</organism>
<dbReference type="Gene3D" id="3.30.420.130">
    <property type="entry name" value="Dinitrogenase iron-molybdenum cofactor biosynthesis domain"/>
    <property type="match status" value="1"/>
</dbReference>
<dbReference type="InterPro" id="IPR036105">
    <property type="entry name" value="DiNase_FeMo-co_biosyn_sf"/>
</dbReference>